<dbReference type="AlphaFoldDB" id="A0A2P2PYW3"/>
<feature type="region of interest" description="Disordered" evidence="1">
    <location>
        <begin position="1"/>
        <end position="32"/>
    </location>
</feature>
<name>A0A2P2PYW3_RHIMU</name>
<feature type="compositionally biased region" description="Low complexity" evidence="1">
    <location>
        <begin position="17"/>
        <end position="32"/>
    </location>
</feature>
<sequence length="32" mass="3712">MDKEDKNIHRATKHNKSLLNLLPKSSSNHQNI</sequence>
<organism evidence="2">
    <name type="scientific">Rhizophora mucronata</name>
    <name type="common">Asiatic mangrove</name>
    <dbReference type="NCBI Taxonomy" id="61149"/>
    <lineage>
        <taxon>Eukaryota</taxon>
        <taxon>Viridiplantae</taxon>
        <taxon>Streptophyta</taxon>
        <taxon>Embryophyta</taxon>
        <taxon>Tracheophyta</taxon>
        <taxon>Spermatophyta</taxon>
        <taxon>Magnoliopsida</taxon>
        <taxon>eudicotyledons</taxon>
        <taxon>Gunneridae</taxon>
        <taxon>Pentapetalae</taxon>
        <taxon>rosids</taxon>
        <taxon>fabids</taxon>
        <taxon>Malpighiales</taxon>
        <taxon>Rhizophoraceae</taxon>
        <taxon>Rhizophora</taxon>
    </lineage>
</organism>
<accession>A0A2P2PYW3</accession>
<reference evidence="2" key="1">
    <citation type="submission" date="2018-02" db="EMBL/GenBank/DDBJ databases">
        <title>Rhizophora mucronata_Transcriptome.</title>
        <authorList>
            <person name="Meera S.P."/>
            <person name="Sreeshan A."/>
            <person name="Augustine A."/>
        </authorList>
    </citation>
    <scope>NUCLEOTIDE SEQUENCE</scope>
    <source>
        <tissue evidence="2">Leaf</tissue>
    </source>
</reference>
<dbReference type="EMBL" id="GGEC01079457">
    <property type="protein sequence ID" value="MBX59941.1"/>
    <property type="molecule type" value="Transcribed_RNA"/>
</dbReference>
<evidence type="ECO:0000256" key="1">
    <source>
        <dbReference type="SAM" id="MobiDB-lite"/>
    </source>
</evidence>
<proteinExistence type="predicted"/>
<evidence type="ECO:0000313" key="2">
    <source>
        <dbReference type="EMBL" id="MBX59941.1"/>
    </source>
</evidence>
<protein>
    <submittedName>
        <fullName evidence="2">Uncharacterized protein</fullName>
    </submittedName>
</protein>